<dbReference type="EMBL" id="NSLJ01000051">
    <property type="protein sequence ID" value="PDP42220.1"/>
    <property type="molecule type" value="Genomic_DNA"/>
</dbReference>
<comment type="caution">
    <text evidence="1">The sequence shown here is derived from an EMBL/GenBank/DDBJ whole genome shotgun (WGS) entry which is preliminary data.</text>
</comment>
<gene>
    <name evidence="1" type="ORF">CLI86_12990</name>
</gene>
<accession>A0A2A6E533</accession>
<dbReference type="InterPro" id="IPR026350">
    <property type="entry name" value="GxxExxY"/>
</dbReference>
<evidence type="ECO:0000313" key="2">
    <source>
        <dbReference type="Proteomes" id="UP000219259"/>
    </source>
</evidence>
<evidence type="ECO:0000313" key="1">
    <source>
        <dbReference type="EMBL" id="PDP42220.1"/>
    </source>
</evidence>
<dbReference type="NCBIfam" id="TIGR04256">
    <property type="entry name" value="GxxExxY"/>
    <property type="match status" value="1"/>
</dbReference>
<reference evidence="1 2" key="1">
    <citation type="submission" date="2017-09" db="EMBL/GenBank/DDBJ databases">
        <title>Phase variable restriction modification systems are present in the genome sequences of periodontal pathogens Prevotella intermedia, Tannerella forsythia and Porphyromonas gingivalis.</title>
        <authorList>
            <person name="Haigh R.D."/>
            <person name="Crawford L."/>
            <person name="Ralph J."/>
            <person name="Wanford J."/>
            <person name="Vartoukian S.R."/>
            <person name="Hijazib K."/>
            <person name="Wade W."/>
            <person name="Oggioni M.R."/>
        </authorList>
    </citation>
    <scope>NUCLEOTIDE SEQUENCE [LARGE SCALE GENOMIC DNA]</scope>
    <source>
        <strain evidence="1 2">WW11663</strain>
    </source>
</reference>
<dbReference type="Proteomes" id="UP000219259">
    <property type="component" value="Unassembled WGS sequence"/>
</dbReference>
<dbReference type="Gene3D" id="3.90.320.10">
    <property type="match status" value="1"/>
</dbReference>
<dbReference type="AlphaFoldDB" id="A0A2A6E533"/>
<name>A0A2A6E533_TANFO</name>
<dbReference type="InterPro" id="IPR011604">
    <property type="entry name" value="PDDEXK-like_dom_sf"/>
</dbReference>
<sequence>MVTQENAPASVPKELVDIIITQFYRVYNDLGYGFLEKVYKNAMYFALTDSGLKCEVEKNITVYHDGRVVGDYFADLLVEGCIILELKTCENIDPAHEAQLINYLKATEIEVGYLLNFGRKSTFKKKVYSNQRKFYNTKKDLREFVFFVQFAFK</sequence>
<proteinExistence type="predicted"/>
<organism evidence="1 2">
    <name type="scientific">Tannerella forsythia</name>
    <name type="common">Bacteroides forsythus</name>
    <dbReference type="NCBI Taxonomy" id="28112"/>
    <lineage>
        <taxon>Bacteria</taxon>
        <taxon>Pseudomonadati</taxon>
        <taxon>Bacteroidota</taxon>
        <taxon>Bacteroidia</taxon>
        <taxon>Bacteroidales</taxon>
        <taxon>Tannerellaceae</taxon>
        <taxon>Tannerella</taxon>
    </lineage>
</organism>
<protein>
    <submittedName>
        <fullName evidence="1">GxxExxY protein</fullName>
    </submittedName>
</protein>
<dbReference type="Pfam" id="PF13366">
    <property type="entry name" value="PDDEXK_3"/>
    <property type="match status" value="1"/>
</dbReference>
<dbReference type="RefSeq" id="WP_097531632.1">
    <property type="nucleotide sequence ID" value="NZ_JBHRKL010000093.1"/>
</dbReference>